<proteinExistence type="predicted"/>
<keyword evidence="1" id="KW-1133">Transmembrane helix</keyword>
<evidence type="ECO:0000313" key="3">
    <source>
        <dbReference type="Proteomes" id="UP000734823"/>
    </source>
</evidence>
<keyword evidence="1" id="KW-0812">Transmembrane</keyword>
<protein>
    <recommendedName>
        <fullName evidence="4">2,3,4,5-tetrahydropyridine-2,6-dicarboxylate N-succinyltransferase</fullName>
    </recommendedName>
</protein>
<dbReference type="RefSeq" id="WP_187224619.1">
    <property type="nucleotide sequence ID" value="NZ_JABVED010000034.1"/>
</dbReference>
<feature type="transmembrane region" description="Helical" evidence="1">
    <location>
        <begin position="101"/>
        <end position="123"/>
    </location>
</feature>
<dbReference type="Proteomes" id="UP000734823">
    <property type="component" value="Unassembled WGS sequence"/>
</dbReference>
<evidence type="ECO:0000313" key="2">
    <source>
        <dbReference type="EMBL" id="MBC6451548.1"/>
    </source>
</evidence>
<keyword evidence="3" id="KW-1185">Reference proteome</keyword>
<gene>
    <name evidence="2" type="ORF">GPZ80_30830</name>
</gene>
<keyword evidence="1" id="KW-0472">Membrane</keyword>
<organism evidence="2 3">
    <name type="scientific">Actinokineospora xionganensis</name>
    <dbReference type="NCBI Taxonomy" id="2684470"/>
    <lineage>
        <taxon>Bacteria</taxon>
        <taxon>Bacillati</taxon>
        <taxon>Actinomycetota</taxon>
        <taxon>Actinomycetes</taxon>
        <taxon>Pseudonocardiales</taxon>
        <taxon>Pseudonocardiaceae</taxon>
        <taxon>Actinokineospora</taxon>
    </lineage>
</organism>
<dbReference type="EMBL" id="JABVED010000034">
    <property type="protein sequence ID" value="MBC6451548.1"/>
    <property type="molecule type" value="Genomic_DNA"/>
</dbReference>
<name>A0ABR7LG10_9PSEU</name>
<feature type="transmembrane region" description="Helical" evidence="1">
    <location>
        <begin position="42"/>
        <end position="62"/>
    </location>
</feature>
<evidence type="ECO:0008006" key="4">
    <source>
        <dbReference type="Google" id="ProtNLM"/>
    </source>
</evidence>
<evidence type="ECO:0000256" key="1">
    <source>
        <dbReference type="SAM" id="Phobius"/>
    </source>
</evidence>
<feature type="transmembrane region" description="Helical" evidence="1">
    <location>
        <begin position="69"/>
        <end position="89"/>
    </location>
</feature>
<accession>A0ABR7LG10</accession>
<sequence>MSLGDRLRYGGLLLVSVVLAVVELFFLPLRLDGRVLPNLASIPFPVTVLLAAFTTPLLVTAASRFSLRTVVAAGPLFAWLGTLLAFLLVTPGGDRIVLADWRTLLLLAAGAFPAAVKIGDVLAKATLERAKGSNRG</sequence>
<comment type="caution">
    <text evidence="2">The sequence shown here is derived from an EMBL/GenBank/DDBJ whole genome shotgun (WGS) entry which is preliminary data.</text>
</comment>
<reference evidence="2 3" key="1">
    <citation type="submission" date="2020-06" db="EMBL/GenBank/DDBJ databases">
        <title>Actinokineospora xiongansis sp. nov., isolated from soil of Baiyangdian.</title>
        <authorList>
            <person name="Zhang X."/>
        </authorList>
    </citation>
    <scope>NUCLEOTIDE SEQUENCE [LARGE SCALE GENOMIC DNA]</scope>
    <source>
        <strain evidence="2 3">HBU206404</strain>
    </source>
</reference>
<feature type="transmembrane region" description="Helical" evidence="1">
    <location>
        <begin position="12"/>
        <end position="30"/>
    </location>
</feature>